<dbReference type="OrthoDB" id="7473300at2"/>
<evidence type="ECO:0000256" key="2">
    <source>
        <dbReference type="ARBA" id="ARBA00022448"/>
    </source>
</evidence>
<dbReference type="PANTHER" id="PTHR23505:SF79">
    <property type="entry name" value="PROTEIN SPINSTER"/>
    <property type="match status" value="1"/>
</dbReference>
<feature type="transmembrane region" description="Helical" evidence="6">
    <location>
        <begin position="415"/>
        <end position="437"/>
    </location>
</feature>
<comment type="caution">
    <text evidence="8">The sequence shown here is derived from an EMBL/GenBank/DDBJ whole genome shotgun (WGS) entry which is preliminary data.</text>
</comment>
<dbReference type="Pfam" id="PF07690">
    <property type="entry name" value="MFS_1"/>
    <property type="match status" value="1"/>
</dbReference>
<dbReference type="Gene3D" id="1.20.1250.20">
    <property type="entry name" value="MFS general substrate transporter like domains"/>
    <property type="match status" value="1"/>
</dbReference>
<dbReference type="GO" id="GO:0022857">
    <property type="term" value="F:transmembrane transporter activity"/>
    <property type="evidence" value="ECO:0007669"/>
    <property type="project" value="InterPro"/>
</dbReference>
<dbReference type="RefSeq" id="WP_135996640.1">
    <property type="nucleotide sequence ID" value="NZ_CP071057.1"/>
</dbReference>
<protein>
    <submittedName>
        <fullName evidence="8">MFS transporter</fullName>
    </submittedName>
</protein>
<evidence type="ECO:0000256" key="1">
    <source>
        <dbReference type="ARBA" id="ARBA00004141"/>
    </source>
</evidence>
<feature type="transmembrane region" description="Helical" evidence="6">
    <location>
        <begin position="150"/>
        <end position="172"/>
    </location>
</feature>
<dbReference type="SUPFAM" id="SSF103473">
    <property type="entry name" value="MFS general substrate transporter"/>
    <property type="match status" value="1"/>
</dbReference>
<sequence>MVATTPAEEAEENRTLSAPHRRYALSVLLVIYIFNFLDRQVVNIVAEPIKIDLGLSDSQLGMLTGLAFALFYTVMGLPIARLAERQNRVKIISAAVAVWSAFTVACGLAANFIQLLLARVGVGVGEAGCTPPAHSLISDYVPREKRAGALAFYSLGIPLGSLAGMALGGLVADAWGWRAAFFIAGAPGVILAILAWLTLPEVRKPAERGAVHTGPSLGDAVAELRSKSAFWWIAVGTSIKAMIAYGHIAFYGSFYLRNHGEGLAGISSALTEATGIALGPIGFIGLVLGLLIGVFGAIGAFLGGMLSDRYAMRDARAYVFIPALAAGLSLPPFIWAMLTGSTVLSLTLLAIPVLLSSVWYGPVYAAVQSLVQPRTRATASAVLLFVVNLVGLGIGPLFVGIVSDSFAAAMGPAEGLRWSLIVISLAGVIGLATFLMASRRLREQIVS</sequence>
<feature type="transmembrane region" description="Helical" evidence="6">
    <location>
        <begin position="62"/>
        <end position="80"/>
    </location>
</feature>
<evidence type="ECO:0000256" key="3">
    <source>
        <dbReference type="ARBA" id="ARBA00022692"/>
    </source>
</evidence>
<keyword evidence="2" id="KW-0813">Transport</keyword>
<feature type="transmembrane region" description="Helical" evidence="6">
    <location>
        <begin position="179"/>
        <end position="199"/>
    </location>
</feature>
<evidence type="ECO:0000256" key="4">
    <source>
        <dbReference type="ARBA" id="ARBA00022989"/>
    </source>
</evidence>
<feature type="transmembrane region" description="Helical" evidence="6">
    <location>
        <begin position="344"/>
        <end position="367"/>
    </location>
</feature>
<name>A0A4V3RXT4_9PROT</name>
<dbReference type="InterPro" id="IPR011701">
    <property type="entry name" value="MFS"/>
</dbReference>
<dbReference type="InterPro" id="IPR036259">
    <property type="entry name" value="MFS_trans_sf"/>
</dbReference>
<organism evidence="8 9">
    <name type="scientific">Marinicauda algicola</name>
    <dbReference type="NCBI Taxonomy" id="2029849"/>
    <lineage>
        <taxon>Bacteria</taxon>
        <taxon>Pseudomonadati</taxon>
        <taxon>Pseudomonadota</taxon>
        <taxon>Alphaproteobacteria</taxon>
        <taxon>Maricaulales</taxon>
        <taxon>Maricaulaceae</taxon>
        <taxon>Marinicauda</taxon>
    </lineage>
</organism>
<feature type="transmembrane region" description="Helical" evidence="6">
    <location>
        <begin position="379"/>
        <end position="403"/>
    </location>
</feature>
<evidence type="ECO:0000313" key="9">
    <source>
        <dbReference type="Proteomes" id="UP000308054"/>
    </source>
</evidence>
<dbReference type="CDD" id="cd17328">
    <property type="entry name" value="MFS_spinster_like"/>
    <property type="match status" value="1"/>
</dbReference>
<dbReference type="PANTHER" id="PTHR23505">
    <property type="entry name" value="SPINSTER"/>
    <property type="match status" value="1"/>
</dbReference>
<dbReference type="InterPro" id="IPR044770">
    <property type="entry name" value="MFS_spinster-like"/>
</dbReference>
<comment type="subcellular location">
    <subcellularLocation>
        <location evidence="1">Membrane</location>
        <topology evidence="1">Multi-pass membrane protein</topology>
    </subcellularLocation>
</comment>
<feature type="transmembrane region" description="Helical" evidence="6">
    <location>
        <begin position="23"/>
        <end position="42"/>
    </location>
</feature>
<feature type="domain" description="Major facilitator superfamily (MFS) profile" evidence="7">
    <location>
        <begin position="24"/>
        <end position="442"/>
    </location>
</feature>
<keyword evidence="3 6" id="KW-0812">Transmembrane</keyword>
<feature type="transmembrane region" description="Helical" evidence="6">
    <location>
        <begin position="229"/>
        <end position="250"/>
    </location>
</feature>
<gene>
    <name evidence="8" type="ORF">E5163_12860</name>
</gene>
<evidence type="ECO:0000256" key="5">
    <source>
        <dbReference type="ARBA" id="ARBA00023136"/>
    </source>
</evidence>
<dbReference type="EMBL" id="SRXW01000004">
    <property type="protein sequence ID" value="TGY87809.1"/>
    <property type="molecule type" value="Genomic_DNA"/>
</dbReference>
<reference evidence="8 9" key="1">
    <citation type="journal article" date="2017" name="Int. J. Syst. Evol. Microbiol.">
        <title>Marinicauda algicola sp. nov., isolated from a marine red alga Rhodosorus marinus.</title>
        <authorList>
            <person name="Jeong S.E."/>
            <person name="Jeon S.H."/>
            <person name="Chun B.H."/>
            <person name="Kim D.W."/>
            <person name="Jeon C.O."/>
        </authorList>
    </citation>
    <scope>NUCLEOTIDE SEQUENCE [LARGE SCALE GENOMIC DNA]</scope>
    <source>
        <strain evidence="8 9">JCM 31718</strain>
    </source>
</reference>
<keyword evidence="9" id="KW-1185">Reference proteome</keyword>
<feature type="transmembrane region" description="Helical" evidence="6">
    <location>
        <begin position="287"/>
        <end position="306"/>
    </location>
</feature>
<dbReference type="Proteomes" id="UP000308054">
    <property type="component" value="Unassembled WGS sequence"/>
</dbReference>
<evidence type="ECO:0000313" key="8">
    <source>
        <dbReference type="EMBL" id="TGY87809.1"/>
    </source>
</evidence>
<evidence type="ECO:0000256" key="6">
    <source>
        <dbReference type="SAM" id="Phobius"/>
    </source>
</evidence>
<keyword evidence="5 6" id="KW-0472">Membrane</keyword>
<dbReference type="InterPro" id="IPR020846">
    <property type="entry name" value="MFS_dom"/>
</dbReference>
<accession>A0A4V3RXT4</accession>
<dbReference type="GO" id="GO:0016020">
    <property type="term" value="C:membrane"/>
    <property type="evidence" value="ECO:0007669"/>
    <property type="project" value="UniProtKB-SubCell"/>
</dbReference>
<feature type="transmembrane region" description="Helical" evidence="6">
    <location>
        <begin position="92"/>
        <end position="113"/>
    </location>
</feature>
<evidence type="ECO:0000259" key="7">
    <source>
        <dbReference type="PROSITE" id="PS50850"/>
    </source>
</evidence>
<proteinExistence type="predicted"/>
<feature type="transmembrane region" description="Helical" evidence="6">
    <location>
        <begin position="318"/>
        <end position="338"/>
    </location>
</feature>
<dbReference type="AlphaFoldDB" id="A0A4V3RXT4"/>
<dbReference type="PROSITE" id="PS50850">
    <property type="entry name" value="MFS"/>
    <property type="match status" value="1"/>
</dbReference>
<keyword evidence="4 6" id="KW-1133">Transmembrane helix</keyword>